<proteinExistence type="predicted"/>
<reference evidence="1 2" key="1">
    <citation type="submission" date="2023-08" db="EMBL/GenBank/DDBJ databases">
        <title>Draft genome sequence of Algoriphagus taiwanensis.</title>
        <authorList>
            <person name="Takatani N."/>
            <person name="Hosokawa M."/>
            <person name="Sawabe T."/>
        </authorList>
    </citation>
    <scope>NUCLEOTIDE SEQUENCE [LARGE SCALE GENOMIC DNA]</scope>
    <source>
        <strain evidence="1 2">JCM 19755</strain>
    </source>
</reference>
<organism evidence="1 2">
    <name type="scientific">Algoriphagus taiwanensis</name>
    <dbReference type="NCBI Taxonomy" id="1445656"/>
    <lineage>
        <taxon>Bacteria</taxon>
        <taxon>Pseudomonadati</taxon>
        <taxon>Bacteroidota</taxon>
        <taxon>Cytophagia</taxon>
        <taxon>Cytophagales</taxon>
        <taxon>Cyclobacteriaceae</taxon>
        <taxon>Algoriphagus</taxon>
    </lineage>
</organism>
<sequence length="49" mass="5509">MKQEAGEYGSMGEDVPQNLGKLNQKVKFSSLKNFHWPNLTSLPPNFLTS</sequence>
<name>A0ABQ6PWU8_9BACT</name>
<evidence type="ECO:0000313" key="1">
    <source>
        <dbReference type="EMBL" id="GMQ32426.1"/>
    </source>
</evidence>
<dbReference type="Proteomes" id="UP001307705">
    <property type="component" value="Unassembled WGS sequence"/>
</dbReference>
<accession>A0ABQ6PWU8</accession>
<dbReference type="EMBL" id="BTPE01000002">
    <property type="protein sequence ID" value="GMQ32426.1"/>
    <property type="molecule type" value="Genomic_DNA"/>
</dbReference>
<keyword evidence="2" id="KW-1185">Reference proteome</keyword>
<protein>
    <submittedName>
        <fullName evidence="1">Uncharacterized protein</fullName>
    </submittedName>
</protein>
<comment type="caution">
    <text evidence="1">The sequence shown here is derived from an EMBL/GenBank/DDBJ whole genome shotgun (WGS) entry which is preliminary data.</text>
</comment>
<gene>
    <name evidence="1" type="ORF">Ataiwa_06980</name>
</gene>
<evidence type="ECO:0000313" key="2">
    <source>
        <dbReference type="Proteomes" id="UP001307705"/>
    </source>
</evidence>